<dbReference type="EMBL" id="HE600965">
    <property type="protein sequence ID" value="CAP27819.2"/>
    <property type="molecule type" value="Genomic_DNA"/>
</dbReference>
<accession>A8X5C0</accession>
<dbReference type="CTD" id="68916513"/>
<dbReference type="WormBase" id="CBG07878">
    <property type="protein sequence ID" value="CBP25355"/>
    <property type="gene ID" value="WBGene00029786"/>
</dbReference>
<evidence type="ECO:0000313" key="2">
    <source>
        <dbReference type="Proteomes" id="UP000008549"/>
    </source>
</evidence>
<evidence type="ECO:0000313" key="3">
    <source>
        <dbReference type="WormBase" id="CBG07878"/>
    </source>
</evidence>
<sequence>MAALELNERRSHGWPKFNPTKESFRSFIQRVNEHANATMRTEADALRALPTMLSEEYLEAYRAGINANDTWRTILDKIRDAVLTPAKCSEFQAKLSALSQGGLSVQEFAKQRSTIGAFNDSIGCMMNRLQLLWEQCREKNKKTSPQYGRINERQLKAGDSILVQRQQPENKLAPKLKGPFKVLEIKGKNVHFADDRKIIRTAHKDEVRGLPGPKVEDGIERHQCGQGPRRSKRIAEKKGERIWFSFVLYVSFSYQRLEG</sequence>
<dbReference type="KEGG" id="cbr:CBG_07878"/>
<dbReference type="InParanoid" id="A8X5C0"/>
<reference evidence="1 2" key="1">
    <citation type="journal article" date="2003" name="PLoS Biol.">
        <title>The genome sequence of Caenorhabditis briggsae: a platform for comparative genomics.</title>
        <authorList>
            <person name="Stein L.D."/>
            <person name="Bao Z."/>
            <person name="Blasiar D."/>
            <person name="Blumenthal T."/>
            <person name="Brent M.R."/>
            <person name="Chen N."/>
            <person name="Chinwalla A."/>
            <person name="Clarke L."/>
            <person name="Clee C."/>
            <person name="Coghlan A."/>
            <person name="Coulson A."/>
            <person name="D'Eustachio P."/>
            <person name="Fitch D.H."/>
            <person name="Fulton L.A."/>
            <person name="Fulton R.E."/>
            <person name="Griffiths-Jones S."/>
            <person name="Harris T.W."/>
            <person name="Hillier L.W."/>
            <person name="Kamath R."/>
            <person name="Kuwabara P.E."/>
            <person name="Mardis E.R."/>
            <person name="Marra M.A."/>
            <person name="Miner T.L."/>
            <person name="Minx P."/>
            <person name="Mullikin J.C."/>
            <person name="Plumb R.W."/>
            <person name="Rogers J."/>
            <person name="Schein J.E."/>
            <person name="Sohrmann M."/>
            <person name="Spieth J."/>
            <person name="Stajich J.E."/>
            <person name="Wei C."/>
            <person name="Willey D."/>
            <person name="Wilson R.K."/>
            <person name="Durbin R."/>
            <person name="Waterston R.H."/>
        </authorList>
    </citation>
    <scope>NUCLEOTIDE SEQUENCE [LARGE SCALE GENOMIC DNA]</scope>
    <source>
        <strain evidence="1 2">AF16</strain>
    </source>
</reference>
<proteinExistence type="predicted"/>
<dbReference type="RefSeq" id="XP_045093597.1">
    <property type="nucleotide sequence ID" value="XM_045242999.1"/>
</dbReference>
<dbReference type="HOGENOM" id="CLU_1074528_0_0_1"/>
<keyword evidence="2" id="KW-1185">Reference proteome</keyword>
<reference evidence="1 2" key="2">
    <citation type="journal article" date="2011" name="PLoS Genet.">
        <title>Caenorhabditis briggsae recombinant inbred line genotypes reveal inter-strain incompatibility and the evolution of recombination.</title>
        <authorList>
            <person name="Ross J.A."/>
            <person name="Koboldt D.C."/>
            <person name="Staisch J.E."/>
            <person name="Chamberlin H.M."/>
            <person name="Gupta B.P."/>
            <person name="Miller R.D."/>
            <person name="Baird S.E."/>
            <person name="Haag E.S."/>
        </authorList>
    </citation>
    <scope>NUCLEOTIDE SEQUENCE [LARGE SCALE GENOMIC DNA]</scope>
    <source>
        <strain evidence="1 2">AF16</strain>
    </source>
</reference>
<dbReference type="GeneID" id="68916513"/>
<evidence type="ECO:0000313" key="1">
    <source>
        <dbReference type="EMBL" id="CAP27819.2"/>
    </source>
</evidence>
<organism evidence="1 2">
    <name type="scientific">Caenorhabditis briggsae</name>
    <dbReference type="NCBI Taxonomy" id="6238"/>
    <lineage>
        <taxon>Eukaryota</taxon>
        <taxon>Metazoa</taxon>
        <taxon>Ecdysozoa</taxon>
        <taxon>Nematoda</taxon>
        <taxon>Chromadorea</taxon>
        <taxon>Rhabditida</taxon>
        <taxon>Rhabditina</taxon>
        <taxon>Rhabditomorpha</taxon>
        <taxon>Rhabditoidea</taxon>
        <taxon>Rhabditidae</taxon>
        <taxon>Peloderinae</taxon>
        <taxon>Caenorhabditis</taxon>
    </lineage>
</organism>
<dbReference type="eggNOG" id="ENOG502TK3E">
    <property type="taxonomic scope" value="Eukaryota"/>
</dbReference>
<protein>
    <submittedName>
        <fullName evidence="1">Protein CBG07878</fullName>
    </submittedName>
</protein>
<dbReference type="AlphaFoldDB" id="A8X5C0"/>
<name>A8X5C0_CAEBR</name>
<gene>
    <name evidence="1 3" type="ORF">CBG07878</name>
    <name evidence="1" type="ORF">CBG_07878</name>
</gene>
<dbReference type="Proteomes" id="UP000008549">
    <property type="component" value="Unassembled WGS sequence"/>
</dbReference>